<evidence type="ECO:0000313" key="6">
    <source>
        <dbReference type="Proteomes" id="UP000605992"/>
    </source>
</evidence>
<dbReference type="PROSITE" id="PS51318">
    <property type="entry name" value="TAT"/>
    <property type="match status" value="1"/>
</dbReference>
<evidence type="ECO:0000313" key="5">
    <source>
        <dbReference type="EMBL" id="GII59531.1"/>
    </source>
</evidence>
<dbReference type="Gene3D" id="3.40.50.1820">
    <property type="entry name" value="alpha/beta hydrolase"/>
    <property type="match status" value="1"/>
</dbReference>
<sequence length="325" mass="36076">MTESNRLSRRGLLRVGGAVGAATVAGLVTPTLAQADAMGSGLSKLELPPATADVTPFTLRVPESMLKDLRRRLGQTRWPDHELVDDWTQGVPLPRLQRLVEHWRTRYDWRRAERFLNKSGQHRTVIDGLGIHLLHVRSRHPKAMPLLLTHGWPGSVLEFRHVIGPLTDPTRYGGRAEDAFHVVIPSLPGYGLSDKPRETGWDRFRTAEAWSKIMSRLGYDHYLAQGGDWGGVIATQLGRMRPKGLLGIHLNLANVVPANPDPDPTPEEKLAMSQLDTFSKDGAGYQHIQSTRPQTIGYGLTDSPVGQAGWRGFPPKCGHRWLCGE</sequence>
<keyword evidence="2" id="KW-0058">Aromatic hydrocarbons catabolism</keyword>
<dbReference type="AlphaFoldDB" id="A0A8J3Y2G7"/>
<dbReference type="Proteomes" id="UP000605992">
    <property type="component" value="Unassembled WGS sequence"/>
</dbReference>
<proteinExistence type="inferred from homology"/>
<dbReference type="EMBL" id="BOOR01000088">
    <property type="protein sequence ID" value="GII59531.1"/>
    <property type="molecule type" value="Genomic_DNA"/>
</dbReference>
<dbReference type="InterPro" id="IPR006311">
    <property type="entry name" value="TAT_signal"/>
</dbReference>
<dbReference type="PIRSF" id="PIRSF001112">
    <property type="entry name" value="Epoxide_hydrolase"/>
    <property type="match status" value="1"/>
</dbReference>
<dbReference type="InterPro" id="IPR016292">
    <property type="entry name" value="Epoxide_hydrolase"/>
</dbReference>
<feature type="domain" description="Epoxide hydrolase N-terminal" evidence="4">
    <location>
        <begin position="54"/>
        <end position="159"/>
    </location>
</feature>
<comment type="caution">
    <text evidence="5">The sequence shown here is derived from an EMBL/GenBank/DDBJ whole genome shotgun (WGS) entry which is preliminary data.</text>
</comment>
<dbReference type="PANTHER" id="PTHR21661">
    <property type="entry name" value="EPOXIDE HYDROLASE 1-RELATED"/>
    <property type="match status" value="1"/>
</dbReference>
<gene>
    <name evidence="5" type="ORF">Pth03_79200</name>
</gene>
<comment type="similarity">
    <text evidence="1">Belongs to the peptidase S33 family.</text>
</comment>
<evidence type="ECO:0000259" key="4">
    <source>
        <dbReference type="Pfam" id="PF06441"/>
    </source>
</evidence>
<evidence type="ECO:0000256" key="2">
    <source>
        <dbReference type="ARBA" id="ARBA00022797"/>
    </source>
</evidence>
<evidence type="ECO:0000256" key="1">
    <source>
        <dbReference type="ARBA" id="ARBA00010088"/>
    </source>
</evidence>
<dbReference type="InterPro" id="IPR000639">
    <property type="entry name" value="Epox_hydrolase-like"/>
</dbReference>
<dbReference type="InterPro" id="IPR010497">
    <property type="entry name" value="Epoxide_hydro_N"/>
</dbReference>
<dbReference type="PRINTS" id="PR00412">
    <property type="entry name" value="EPOXHYDRLASE"/>
</dbReference>
<evidence type="ECO:0000256" key="3">
    <source>
        <dbReference type="ARBA" id="ARBA00022801"/>
    </source>
</evidence>
<dbReference type="PANTHER" id="PTHR21661:SF35">
    <property type="entry name" value="EPOXIDE HYDROLASE"/>
    <property type="match status" value="1"/>
</dbReference>
<reference evidence="5" key="1">
    <citation type="submission" date="2021-01" db="EMBL/GenBank/DDBJ databases">
        <title>Whole genome shotgun sequence of Planotetraspora thailandica NBRC 104271.</title>
        <authorList>
            <person name="Komaki H."/>
            <person name="Tamura T."/>
        </authorList>
    </citation>
    <scope>NUCLEOTIDE SEQUENCE</scope>
    <source>
        <strain evidence="5">NBRC 104271</strain>
    </source>
</reference>
<dbReference type="Pfam" id="PF06441">
    <property type="entry name" value="EHN"/>
    <property type="match status" value="1"/>
</dbReference>
<keyword evidence="3" id="KW-0378">Hydrolase</keyword>
<organism evidence="5 6">
    <name type="scientific">Planotetraspora thailandica</name>
    <dbReference type="NCBI Taxonomy" id="487172"/>
    <lineage>
        <taxon>Bacteria</taxon>
        <taxon>Bacillati</taxon>
        <taxon>Actinomycetota</taxon>
        <taxon>Actinomycetes</taxon>
        <taxon>Streptosporangiales</taxon>
        <taxon>Streptosporangiaceae</taxon>
        <taxon>Planotetraspora</taxon>
    </lineage>
</organism>
<dbReference type="RefSeq" id="WP_203949581.1">
    <property type="nucleotide sequence ID" value="NZ_BOOR01000088.1"/>
</dbReference>
<accession>A0A8J3Y2G7</accession>
<dbReference type="GO" id="GO:0004301">
    <property type="term" value="F:epoxide hydrolase activity"/>
    <property type="evidence" value="ECO:0007669"/>
    <property type="project" value="TreeGrafter"/>
</dbReference>
<dbReference type="InterPro" id="IPR029058">
    <property type="entry name" value="AB_hydrolase_fold"/>
</dbReference>
<name>A0A8J3Y2G7_9ACTN</name>
<dbReference type="GO" id="GO:0097176">
    <property type="term" value="P:epoxide metabolic process"/>
    <property type="evidence" value="ECO:0007669"/>
    <property type="project" value="TreeGrafter"/>
</dbReference>
<dbReference type="SUPFAM" id="SSF53474">
    <property type="entry name" value="alpha/beta-Hydrolases"/>
    <property type="match status" value="1"/>
</dbReference>
<keyword evidence="6" id="KW-1185">Reference proteome</keyword>
<protein>
    <recommendedName>
        <fullName evidence="4">Epoxide hydrolase N-terminal domain-containing protein</fullName>
    </recommendedName>
</protein>